<dbReference type="EMBL" id="MBEW02000040">
    <property type="protein sequence ID" value="RDY20425.1"/>
    <property type="molecule type" value="Genomic_DNA"/>
</dbReference>
<proteinExistence type="predicted"/>
<comment type="caution">
    <text evidence="1">The sequence shown here is derived from an EMBL/GenBank/DDBJ whole genome shotgun (WGS) entry which is preliminary data.</text>
</comment>
<protein>
    <recommendedName>
        <fullName evidence="3">Holin</fullName>
    </recommendedName>
</protein>
<dbReference type="AlphaFoldDB" id="A0A371IIW8"/>
<organism evidence="1 2">
    <name type="scientific">Criibacterium bergeronii</name>
    <dbReference type="NCBI Taxonomy" id="1871336"/>
    <lineage>
        <taxon>Bacteria</taxon>
        <taxon>Bacillati</taxon>
        <taxon>Bacillota</taxon>
        <taxon>Clostridia</taxon>
        <taxon>Peptostreptococcales</taxon>
        <taxon>Filifactoraceae</taxon>
        <taxon>Criibacterium</taxon>
    </lineage>
</organism>
<sequence>MKKIDWKRKLSSRKFWMALIGFVSALLLTLNFAQADVEKITGIIMSGATLIAYILSEGFIDAKNVEGNSQK</sequence>
<name>A0A371IIW8_9FIRM</name>
<evidence type="ECO:0000313" key="1">
    <source>
        <dbReference type="EMBL" id="RDY20425.1"/>
    </source>
</evidence>
<keyword evidence="2" id="KW-1185">Reference proteome</keyword>
<dbReference type="STRING" id="1871336.BBG48_05350"/>
<evidence type="ECO:0008006" key="3">
    <source>
        <dbReference type="Google" id="ProtNLM"/>
    </source>
</evidence>
<evidence type="ECO:0000313" key="2">
    <source>
        <dbReference type="Proteomes" id="UP000093352"/>
    </source>
</evidence>
<accession>A0A371IIW8</accession>
<gene>
    <name evidence="1" type="ORF">BBG48_010135</name>
</gene>
<reference evidence="1 2" key="1">
    <citation type="journal article" date="2016" name="Genome Announc.">
        <title>Draft Genome Sequence of Criibacterium bergeronii gen. nov., sp. nov., Strain CCRI-22567T, Isolated from a Vaginal Sample from a Woman with Bacterial Vaginosis.</title>
        <authorList>
            <person name="Maheux A.F."/>
            <person name="Berube E."/>
            <person name="Boudreau D.K."/>
            <person name="Raymond F."/>
            <person name="Corbeil J."/>
            <person name="Roy P.H."/>
            <person name="Boissinot M."/>
            <person name="Omar R.F."/>
        </authorList>
    </citation>
    <scope>NUCLEOTIDE SEQUENCE [LARGE SCALE GENOMIC DNA]</scope>
    <source>
        <strain evidence="1 2">CCRI-22567</strain>
    </source>
</reference>
<dbReference type="Proteomes" id="UP000093352">
    <property type="component" value="Unassembled WGS sequence"/>
</dbReference>
<dbReference type="RefSeq" id="WP_068914029.1">
    <property type="nucleotide sequence ID" value="NZ_MBEW02000040.1"/>
</dbReference>